<keyword evidence="6" id="KW-0560">Oxidoreductase</keyword>
<dbReference type="InterPro" id="IPR005720">
    <property type="entry name" value="Dihydroorotate_DH_cat"/>
</dbReference>
<proteinExistence type="predicted"/>
<dbReference type="InterPro" id="IPR023359">
    <property type="entry name" value="Dihydro_DH_chainA_dom2"/>
</dbReference>
<sequence>MTVPLLNASGCLDALTAPDVARSLDAFVTKTITPLPRDGNPPVRIAETRAGMLNAIGLQGPGVDALVSDVLPRLAALGLHVWVSVGGFSARDFAGICERLDGRDDVEVLELNLSCPNVEEAPESSAEIVAACREATRKPLYAKLSPATWDIAESARAVVAAGADGLSLVNTIRGLALDPATLRPRLARALGGYSGPALKPIALACVWACAAAVEVPIVGMGGVVTGIDALELVAAGASVVSLGTVLFSDPGAPGRIRGELAAEAAARGFRDPADARAVARSNREKAL</sequence>
<keyword evidence="9" id="KW-1185">Reference proteome</keyword>
<reference evidence="8 9" key="1">
    <citation type="submission" date="2018-07" db="EMBL/GenBank/DDBJ databases">
        <title>High-quality-draft genome sequence of Gaiella occulta.</title>
        <authorList>
            <person name="Severino R."/>
            <person name="Froufe H.J.C."/>
            <person name="Rainey F.A."/>
            <person name="Barroso C."/>
            <person name="Albuquerque L."/>
            <person name="Lobo-Da-Cunha A."/>
            <person name="Da Costa M.S."/>
            <person name="Egas C."/>
        </authorList>
    </citation>
    <scope>NUCLEOTIDE SEQUENCE [LARGE SCALE GENOMIC DNA]</scope>
    <source>
        <strain evidence="8 9">F2-233</strain>
    </source>
</reference>
<evidence type="ECO:0000256" key="4">
    <source>
        <dbReference type="ARBA" id="ARBA00022643"/>
    </source>
</evidence>
<evidence type="ECO:0000256" key="2">
    <source>
        <dbReference type="ARBA" id="ARBA00004725"/>
    </source>
</evidence>
<gene>
    <name evidence="8" type="ORF">Gocc_1006</name>
</gene>
<dbReference type="SUPFAM" id="SSF51395">
    <property type="entry name" value="FMN-linked oxidoreductases"/>
    <property type="match status" value="1"/>
</dbReference>
<dbReference type="InterPro" id="IPR012135">
    <property type="entry name" value="Dihydroorotate_DH_1_2"/>
</dbReference>
<dbReference type="InterPro" id="IPR050074">
    <property type="entry name" value="DHO_dehydrogenase"/>
</dbReference>
<dbReference type="Proteomes" id="UP000254134">
    <property type="component" value="Unassembled WGS sequence"/>
</dbReference>
<evidence type="ECO:0000256" key="5">
    <source>
        <dbReference type="ARBA" id="ARBA00022975"/>
    </source>
</evidence>
<evidence type="ECO:0000256" key="3">
    <source>
        <dbReference type="ARBA" id="ARBA00022630"/>
    </source>
</evidence>
<dbReference type="GO" id="GO:0005737">
    <property type="term" value="C:cytoplasm"/>
    <property type="evidence" value="ECO:0007669"/>
    <property type="project" value="InterPro"/>
</dbReference>
<comment type="pathway">
    <text evidence="2">Pyrimidine metabolism; UMP biosynthesis via de novo pathway.</text>
</comment>
<dbReference type="GO" id="GO:0004152">
    <property type="term" value="F:dihydroorotate dehydrogenase activity"/>
    <property type="evidence" value="ECO:0007669"/>
    <property type="project" value="InterPro"/>
</dbReference>
<dbReference type="NCBIfam" id="NF005574">
    <property type="entry name" value="PRK07259.1"/>
    <property type="match status" value="1"/>
</dbReference>
<comment type="caution">
    <text evidence="8">The sequence shown here is derived from an EMBL/GenBank/DDBJ whole genome shotgun (WGS) entry which is preliminary data.</text>
</comment>
<protein>
    <submittedName>
        <fullName evidence="8">Dihydroorotate dehydrogenase family protein</fullName>
    </submittedName>
</protein>
<evidence type="ECO:0000313" key="9">
    <source>
        <dbReference type="Proteomes" id="UP000254134"/>
    </source>
</evidence>
<keyword evidence="3" id="KW-0285">Flavoprotein</keyword>
<organism evidence="8 9">
    <name type="scientific">Gaiella occulta</name>
    <dbReference type="NCBI Taxonomy" id="1002870"/>
    <lineage>
        <taxon>Bacteria</taxon>
        <taxon>Bacillati</taxon>
        <taxon>Actinomycetota</taxon>
        <taxon>Thermoleophilia</taxon>
        <taxon>Gaiellales</taxon>
        <taxon>Gaiellaceae</taxon>
        <taxon>Gaiella</taxon>
    </lineage>
</organism>
<dbReference type="GO" id="GO:0006207">
    <property type="term" value="P:'de novo' pyrimidine nucleobase biosynthetic process"/>
    <property type="evidence" value="ECO:0007669"/>
    <property type="project" value="InterPro"/>
</dbReference>
<evidence type="ECO:0000256" key="1">
    <source>
        <dbReference type="ARBA" id="ARBA00001917"/>
    </source>
</evidence>
<evidence type="ECO:0000259" key="7">
    <source>
        <dbReference type="Pfam" id="PF01180"/>
    </source>
</evidence>
<dbReference type="Pfam" id="PF01180">
    <property type="entry name" value="DHO_dh"/>
    <property type="match status" value="1"/>
</dbReference>
<evidence type="ECO:0000313" key="8">
    <source>
        <dbReference type="EMBL" id="RDI75208.1"/>
    </source>
</evidence>
<accession>A0A7M2YZB0</accession>
<evidence type="ECO:0000256" key="6">
    <source>
        <dbReference type="ARBA" id="ARBA00023002"/>
    </source>
</evidence>
<dbReference type="PROSITE" id="PS00912">
    <property type="entry name" value="DHODEHASE_2"/>
    <property type="match status" value="1"/>
</dbReference>
<keyword evidence="4" id="KW-0288">FMN</keyword>
<dbReference type="Gene3D" id="2.30.26.10">
    <property type="entry name" value="Dihydroorotate Dehydrogenase A, chain A, domain 2"/>
    <property type="match status" value="1"/>
</dbReference>
<dbReference type="InterPro" id="IPR001295">
    <property type="entry name" value="Dihydroorotate_DH_CS"/>
</dbReference>
<name>A0A7M2YZB0_9ACTN</name>
<keyword evidence="5" id="KW-0665">Pyrimidine biosynthesis</keyword>
<dbReference type="RefSeq" id="WP_181813382.1">
    <property type="nucleotide sequence ID" value="NZ_QQZY01000002.1"/>
</dbReference>
<feature type="domain" description="Dihydroorotate dehydrogenase catalytic" evidence="7">
    <location>
        <begin position="4"/>
        <end position="261"/>
    </location>
</feature>
<dbReference type="PIRSF" id="PIRSF000164">
    <property type="entry name" value="DHO_oxidase"/>
    <property type="match status" value="1"/>
</dbReference>
<dbReference type="UniPathway" id="UPA00070"/>
<dbReference type="AlphaFoldDB" id="A0A7M2YZB0"/>
<dbReference type="GO" id="GO:0044205">
    <property type="term" value="P:'de novo' UMP biosynthetic process"/>
    <property type="evidence" value="ECO:0007669"/>
    <property type="project" value="UniProtKB-UniPathway"/>
</dbReference>
<dbReference type="Gene3D" id="3.20.20.70">
    <property type="entry name" value="Aldolase class I"/>
    <property type="match status" value="1"/>
</dbReference>
<dbReference type="EMBL" id="QQZY01000002">
    <property type="protein sequence ID" value="RDI75208.1"/>
    <property type="molecule type" value="Genomic_DNA"/>
</dbReference>
<dbReference type="InterPro" id="IPR013785">
    <property type="entry name" value="Aldolase_TIM"/>
</dbReference>
<dbReference type="PANTHER" id="PTHR48109:SF1">
    <property type="entry name" value="DIHYDROOROTATE DEHYDROGENASE (FUMARATE)"/>
    <property type="match status" value="1"/>
</dbReference>
<comment type="cofactor">
    <cofactor evidence="1">
        <name>FMN</name>
        <dbReference type="ChEBI" id="CHEBI:58210"/>
    </cofactor>
</comment>
<reference evidence="9" key="2">
    <citation type="journal article" date="2019" name="MicrobiologyOpen">
        <title>High-quality draft genome sequence of Gaiella occulta isolated from a 150 meter deep mineral water borehole and comparison with the genome sequences of other deep-branching lineages of the phylum Actinobacteria.</title>
        <authorList>
            <person name="Severino R."/>
            <person name="Froufe H.J.C."/>
            <person name="Barroso C."/>
            <person name="Albuquerque L."/>
            <person name="Lobo-da-Cunha A."/>
            <person name="da Costa M.S."/>
            <person name="Egas C."/>
        </authorList>
    </citation>
    <scope>NUCLEOTIDE SEQUENCE [LARGE SCALE GENOMIC DNA]</scope>
    <source>
        <strain evidence="9">F2-233</strain>
    </source>
</reference>
<dbReference type="PANTHER" id="PTHR48109">
    <property type="entry name" value="DIHYDROOROTATE DEHYDROGENASE (QUINONE), MITOCHONDRIAL-RELATED"/>
    <property type="match status" value="1"/>
</dbReference>